<reference evidence="3" key="1">
    <citation type="submission" date="2016-10" db="EMBL/GenBank/DDBJ databases">
        <authorList>
            <person name="Varghese N."/>
            <person name="Submissions S."/>
        </authorList>
    </citation>
    <scope>NUCLEOTIDE SEQUENCE [LARGE SCALE GENOMIC DNA]</scope>
    <source>
        <strain evidence="3">ATCC 25963</strain>
    </source>
</reference>
<accession>A0A1I1ZC85</accession>
<name>A0A1I1ZC85_9BACT</name>
<evidence type="ECO:0000313" key="2">
    <source>
        <dbReference type="EMBL" id="SFE29346.1"/>
    </source>
</evidence>
<keyword evidence="3" id="KW-1185">Reference proteome</keyword>
<evidence type="ECO:0000256" key="1">
    <source>
        <dbReference type="SAM" id="MobiDB-lite"/>
    </source>
</evidence>
<gene>
    <name evidence="2" type="ORF">SAMN02745121_03750</name>
</gene>
<sequence length="319" mass="32378">MKRVWTTLTAALVLMACENGKDPKDPTAGVNTTSSGGEDSESESESESSTAGAMTEPPPATSETHATSEAETETSGDTGDTTCTFIACETTGDGPIAPQCDNWSQDCPDDQKCAAYADDGGSSWNNLKCVPVEENSGAPGDPCTVEGNGVSGVDSCSFGSMCWNVDGDTGQGTCVALCTGSPEAPDCADPATTCVIANEGVLNLCLPSCDPLLQDCAGTDLCLPNPDDEGFVCILDASGETGVAFDPCEYANACDKGLVCQDPGFATECDPAALGCCLPYCDTTAPDCPGAGQECIAWYDPGTAPPGLENLGLCGIPMG</sequence>
<feature type="region of interest" description="Disordered" evidence="1">
    <location>
        <begin position="19"/>
        <end position="78"/>
    </location>
</feature>
<protein>
    <submittedName>
        <fullName evidence="2">Uncharacterized protein</fullName>
    </submittedName>
</protein>
<dbReference type="AlphaFoldDB" id="A0A1I1ZC85"/>
<proteinExistence type="predicted"/>
<dbReference type="EMBL" id="FOMX01000011">
    <property type="protein sequence ID" value="SFE29346.1"/>
    <property type="molecule type" value="Genomic_DNA"/>
</dbReference>
<dbReference type="Proteomes" id="UP000199400">
    <property type="component" value="Unassembled WGS sequence"/>
</dbReference>
<organism evidence="2 3">
    <name type="scientific">Nannocystis exedens</name>
    <dbReference type="NCBI Taxonomy" id="54"/>
    <lineage>
        <taxon>Bacteria</taxon>
        <taxon>Pseudomonadati</taxon>
        <taxon>Myxococcota</taxon>
        <taxon>Polyangia</taxon>
        <taxon>Nannocystales</taxon>
        <taxon>Nannocystaceae</taxon>
        <taxon>Nannocystis</taxon>
    </lineage>
</organism>
<dbReference type="PROSITE" id="PS51257">
    <property type="entry name" value="PROKAR_LIPOPROTEIN"/>
    <property type="match status" value="1"/>
</dbReference>
<feature type="compositionally biased region" description="Low complexity" evidence="1">
    <location>
        <begin position="61"/>
        <end position="78"/>
    </location>
</feature>
<dbReference type="RefSeq" id="WP_143140643.1">
    <property type="nucleotide sequence ID" value="NZ_FOMX01000011.1"/>
</dbReference>
<evidence type="ECO:0000313" key="3">
    <source>
        <dbReference type="Proteomes" id="UP000199400"/>
    </source>
</evidence>